<dbReference type="SUPFAM" id="SSF56300">
    <property type="entry name" value="Metallo-dependent phosphatases"/>
    <property type="match status" value="1"/>
</dbReference>
<dbReference type="EMBL" id="CAHR02000002">
    <property type="protein sequence ID" value="CCG80526.1"/>
    <property type="molecule type" value="Genomic_DNA"/>
</dbReference>
<evidence type="ECO:0000313" key="3">
    <source>
        <dbReference type="Proteomes" id="UP000013776"/>
    </source>
</evidence>
<organism evidence="2 3">
    <name type="scientific">Taphrina deformans (strain PYCC 5710 / ATCC 11124 / CBS 356.35 / IMI 108563 / JCM 9778 / NBRC 8474)</name>
    <name type="common">Peach leaf curl fungus</name>
    <name type="synonym">Lalaria deformans</name>
    <dbReference type="NCBI Taxonomy" id="1097556"/>
    <lineage>
        <taxon>Eukaryota</taxon>
        <taxon>Fungi</taxon>
        <taxon>Dikarya</taxon>
        <taxon>Ascomycota</taxon>
        <taxon>Taphrinomycotina</taxon>
        <taxon>Taphrinomycetes</taxon>
        <taxon>Taphrinales</taxon>
        <taxon>Taphrinaceae</taxon>
        <taxon>Taphrina</taxon>
    </lineage>
</organism>
<dbReference type="AlphaFoldDB" id="R4X6M5"/>
<dbReference type="GO" id="GO:0005737">
    <property type="term" value="C:cytoplasm"/>
    <property type="evidence" value="ECO:0007669"/>
    <property type="project" value="TreeGrafter"/>
</dbReference>
<evidence type="ECO:0000313" key="2">
    <source>
        <dbReference type="EMBL" id="CCG80526.1"/>
    </source>
</evidence>
<dbReference type="Gene3D" id="3.60.21.10">
    <property type="match status" value="1"/>
</dbReference>
<keyword evidence="3" id="KW-1185">Reference proteome</keyword>
<dbReference type="eggNOG" id="KOG1432">
    <property type="taxonomic scope" value="Eukaryota"/>
</dbReference>
<dbReference type="STRING" id="1097556.R4X6M5"/>
<dbReference type="Pfam" id="PF00149">
    <property type="entry name" value="Metallophos"/>
    <property type="match status" value="1"/>
</dbReference>
<dbReference type="PANTHER" id="PTHR32440">
    <property type="entry name" value="PHOSPHATASE DCR2-RELATED-RELATED"/>
    <property type="match status" value="1"/>
</dbReference>
<name>R4X6M5_TAPDE</name>
<comment type="caution">
    <text evidence="2">The sequence shown here is derived from an EMBL/GenBank/DDBJ whole genome shotgun (WGS) entry which is preliminary data.</text>
</comment>
<dbReference type="PANTHER" id="PTHR32440:SF11">
    <property type="entry name" value="METALLOPHOSPHOESTERASE DOMAIN-CONTAINING PROTEIN"/>
    <property type="match status" value="1"/>
</dbReference>
<protein>
    <recommendedName>
        <fullName evidence="1">Calcineurin-like phosphoesterase domain-containing protein</fullName>
    </recommendedName>
</protein>
<dbReference type="GO" id="GO:0016788">
    <property type="term" value="F:hydrolase activity, acting on ester bonds"/>
    <property type="evidence" value="ECO:0007669"/>
    <property type="project" value="TreeGrafter"/>
</dbReference>
<dbReference type="InterPro" id="IPR004843">
    <property type="entry name" value="Calcineurin-like_PHP"/>
</dbReference>
<reference evidence="2 3" key="1">
    <citation type="journal article" date="2013" name="MBio">
        <title>Genome sequencing of the plant pathogen Taphrina deformans, the causal agent of peach leaf curl.</title>
        <authorList>
            <person name="Cisse O.H."/>
            <person name="Almeida J.M.G.C.F."/>
            <person name="Fonseca A."/>
            <person name="Kumar A.A."/>
            <person name="Salojaervi J."/>
            <person name="Overmyer K."/>
            <person name="Hauser P.M."/>
            <person name="Pagni M."/>
        </authorList>
    </citation>
    <scope>NUCLEOTIDE SEQUENCE [LARGE SCALE GENOMIC DNA]</scope>
    <source>
        <strain evidence="3">PYCC 5710 / ATCC 11124 / CBS 356.35 / IMI 108563 / JCM 9778 / NBRC 8474</strain>
    </source>
</reference>
<sequence length="400" mass="44786">MRLALLPIAIALATPIYNRSRIIGNIKKFRIAVPSDLHFGELPLTYGPIQDTESALLLRSMLREERPDLVILNGDLITGEDVQAESATSSLEILFQPMVEANVPWASTYGNHDSKYNLTREAIFAVEQTYDLSMTRHGPPDIDGLTNYYIPLHVAGAPAIILWFFDSRGGSDVRSNVDNIPNWVSSKTATWFLDTSASLTGRFGALHHLVFVHIPPLPFFDSQRRYFKDGSDAGQVFPGLNEDVPMAVQSESALNNSTYDGHDQPFIDALLARRVHSVWSGHDHGNSWCSKWTDETADASDGVVVEQSYRKPFLCFCKHSGSGGYGPWQRGIRMIDLHYVDGRMEVDTWVRMDDRSVINKVSLNETYGRDKYPPFDTAAHGSEFFSRLKKTQEGNAVLSK</sequence>
<dbReference type="OrthoDB" id="783096at2759"/>
<accession>R4X6M5</accession>
<dbReference type="VEuPathDB" id="FungiDB:TAPDE_000030"/>
<gene>
    <name evidence="2" type="ORF">TAPDE_000030</name>
</gene>
<proteinExistence type="predicted"/>
<feature type="domain" description="Calcineurin-like phosphoesterase" evidence="1">
    <location>
        <begin position="29"/>
        <end position="176"/>
    </location>
</feature>
<dbReference type="Proteomes" id="UP000013776">
    <property type="component" value="Unassembled WGS sequence"/>
</dbReference>
<dbReference type="InterPro" id="IPR029052">
    <property type="entry name" value="Metallo-depent_PP-like"/>
</dbReference>
<evidence type="ECO:0000259" key="1">
    <source>
        <dbReference type="Pfam" id="PF00149"/>
    </source>
</evidence>
<dbReference type="CDD" id="cd07383">
    <property type="entry name" value="MPP_Dcr2"/>
    <property type="match status" value="1"/>
</dbReference>